<proteinExistence type="predicted"/>
<evidence type="ECO:0000313" key="2">
    <source>
        <dbReference type="EMBL" id="GAG80905.1"/>
    </source>
</evidence>
<organism evidence="2">
    <name type="scientific">marine sediment metagenome</name>
    <dbReference type="NCBI Taxonomy" id="412755"/>
    <lineage>
        <taxon>unclassified sequences</taxon>
        <taxon>metagenomes</taxon>
        <taxon>ecological metagenomes</taxon>
    </lineage>
</organism>
<keyword evidence="1" id="KW-0175">Coiled coil</keyword>
<gene>
    <name evidence="2" type="ORF">S01H4_25956</name>
</gene>
<evidence type="ECO:0000256" key="1">
    <source>
        <dbReference type="SAM" id="Coils"/>
    </source>
</evidence>
<dbReference type="EMBL" id="BART01012432">
    <property type="protein sequence ID" value="GAG80905.1"/>
    <property type="molecule type" value="Genomic_DNA"/>
</dbReference>
<protein>
    <submittedName>
        <fullName evidence="2">Uncharacterized protein</fullName>
    </submittedName>
</protein>
<sequence>MALDFDIKELKGEISEEELENKKKKIMEYEKKIDIQIQEMQKLLKD</sequence>
<comment type="caution">
    <text evidence="2">The sequence shown here is derived from an EMBL/GenBank/DDBJ whole genome shotgun (WGS) entry which is preliminary data.</text>
</comment>
<dbReference type="AlphaFoldDB" id="X1AE68"/>
<feature type="coiled-coil region" evidence="1">
    <location>
        <begin position="7"/>
        <end position="46"/>
    </location>
</feature>
<name>X1AE68_9ZZZZ</name>
<reference evidence="2" key="1">
    <citation type="journal article" date="2014" name="Front. Microbiol.">
        <title>High frequency of phylogenetically diverse reductive dehalogenase-homologous genes in deep subseafloor sedimentary metagenomes.</title>
        <authorList>
            <person name="Kawai M."/>
            <person name="Futagami T."/>
            <person name="Toyoda A."/>
            <person name="Takaki Y."/>
            <person name="Nishi S."/>
            <person name="Hori S."/>
            <person name="Arai W."/>
            <person name="Tsubouchi T."/>
            <person name="Morono Y."/>
            <person name="Uchiyama I."/>
            <person name="Ito T."/>
            <person name="Fujiyama A."/>
            <person name="Inagaki F."/>
            <person name="Takami H."/>
        </authorList>
    </citation>
    <scope>NUCLEOTIDE SEQUENCE</scope>
    <source>
        <strain evidence="2">Expedition CK06-06</strain>
    </source>
</reference>
<accession>X1AE68</accession>